<evidence type="ECO:0000256" key="1">
    <source>
        <dbReference type="SAM" id="MobiDB-lite"/>
    </source>
</evidence>
<feature type="region of interest" description="Disordered" evidence="1">
    <location>
        <begin position="58"/>
        <end position="155"/>
    </location>
</feature>
<proteinExistence type="predicted"/>
<organism evidence="2 3">
    <name type="scientific">Tetrapyrgos nigripes</name>
    <dbReference type="NCBI Taxonomy" id="182062"/>
    <lineage>
        <taxon>Eukaryota</taxon>
        <taxon>Fungi</taxon>
        <taxon>Dikarya</taxon>
        <taxon>Basidiomycota</taxon>
        <taxon>Agaricomycotina</taxon>
        <taxon>Agaricomycetes</taxon>
        <taxon>Agaricomycetidae</taxon>
        <taxon>Agaricales</taxon>
        <taxon>Marasmiineae</taxon>
        <taxon>Marasmiaceae</taxon>
        <taxon>Tetrapyrgos</taxon>
    </lineage>
</organism>
<gene>
    <name evidence="2" type="ORF">D9758_004768</name>
</gene>
<dbReference type="OrthoDB" id="3256715at2759"/>
<evidence type="ECO:0000313" key="2">
    <source>
        <dbReference type="EMBL" id="KAF5358942.1"/>
    </source>
</evidence>
<sequence>MKIEWNTDAFFHTDGSRRARPKASTMHGWLAKMRGTLLGDETLRSQGIREMKEAKAVRQYYKQNPRPKPSKKSRKPSGSSSFYFFGGSRTKSKSAPSRQGSRVVRHNSSSHRLVGRASQRSTQTRPRASRQGSSSRGGGTPRARPSTRRRPSTRQ</sequence>
<accession>A0A8H5LIZ1</accession>
<feature type="compositionally biased region" description="Basic residues" evidence="1">
    <location>
        <begin position="145"/>
        <end position="155"/>
    </location>
</feature>
<name>A0A8H5LIZ1_9AGAR</name>
<evidence type="ECO:0000313" key="3">
    <source>
        <dbReference type="Proteomes" id="UP000559256"/>
    </source>
</evidence>
<dbReference type="Proteomes" id="UP000559256">
    <property type="component" value="Unassembled WGS sequence"/>
</dbReference>
<protein>
    <submittedName>
        <fullName evidence="2">Uncharacterized protein</fullName>
    </submittedName>
</protein>
<comment type="caution">
    <text evidence="2">The sequence shown here is derived from an EMBL/GenBank/DDBJ whole genome shotgun (WGS) entry which is preliminary data.</text>
</comment>
<dbReference type="AlphaFoldDB" id="A0A8H5LIZ1"/>
<keyword evidence="3" id="KW-1185">Reference proteome</keyword>
<feature type="compositionally biased region" description="Low complexity" evidence="1">
    <location>
        <begin position="76"/>
        <end position="88"/>
    </location>
</feature>
<dbReference type="EMBL" id="JAACJM010000047">
    <property type="protein sequence ID" value="KAF5358942.1"/>
    <property type="molecule type" value="Genomic_DNA"/>
</dbReference>
<feature type="compositionally biased region" description="Low complexity" evidence="1">
    <location>
        <begin position="125"/>
        <end position="134"/>
    </location>
</feature>
<reference evidence="2 3" key="1">
    <citation type="journal article" date="2020" name="ISME J.">
        <title>Uncovering the hidden diversity of litter-decomposition mechanisms in mushroom-forming fungi.</title>
        <authorList>
            <person name="Floudas D."/>
            <person name="Bentzer J."/>
            <person name="Ahren D."/>
            <person name="Johansson T."/>
            <person name="Persson P."/>
            <person name="Tunlid A."/>
        </authorList>
    </citation>
    <scope>NUCLEOTIDE SEQUENCE [LARGE SCALE GENOMIC DNA]</scope>
    <source>
        <strain evidence="2 3">CBS 291.85</strain>
    </source>
</reference>